<accession>A0ABQ5YHZ0</accession>
<sequence length="83" mass="9377">MSIENNSLFLTADEVAELTGIRNGRNKRSRVQLQADWLRANLIQHVVNARGAPIVFRAQFIAHKVATPTTEPTRWVPNITRKA</sequence>
<proteinExistence type="predicted"/>
<dbReference type="Proteomes" id="UP001156706">
    <property type="component" value="Unassembled WGS sequence"/>
</dbReference>
<organism evidence="2 3">
    <name type="scientific">Chitinimonas prasina</name>
    <dbReference type="NCBI Taxonomy" id="1434937"/>
    <lineage>
        <taxon>Bacteria</taxon>
        <taxon>Pseudomonadati</taxon>
        <taxon>Pseudomonadota</taxon>
        <taxon>Betaproteobacteria</taxon>
        <taxon>Neisseriales</taxon>
        <taxon>Chitinibacteraceae</taxon>
        <taxon>Chitinimonas</taxon>
    </lineage>
</organism>
<evidence type="ECO:0000259" key="1">
    <source>
        <dbReference type="Pfam" id="PF13986"/>
    </source>
</evidence>
<dbReference type="Pfam" id="PF13986">
    <property type="entry name" value="DUF4224"/>
    <property type="match status" value="1"/>
</dbReference>
<dbReference type="InterPro" id="IPR025319">
    <property type="entry name" value="DUF4224"/>
</dbReference>
<dbReference type="EMBL" id="BSOG01000002">
    <property type="protein sequence ID" value="GLR13298.1"/>
    <property type="molecule type" value="Genomic_DNA"/>
</dbReference>
<comment type="caution">
    <text evidence="2">The sequence shown here is derived from an EMBL/GenBank/DDBJ whole genome shotgun (WGS) entry which is preliminary data.</text>
</comment>
<dbReference type="RefSeq" id="WP_284196404.1">
    <property type="nucleotide sequence ID" value="NZ_BSOG01000002.1"/>
</dbReference>
<feature type="domain" description="DUF4224" evidence="1">
    <location>
        <begin position="9"/>
        <end position="58"/>
    </location>
</feature>
<gene>
    <name evidence="2" type="ORF">GCM10007907_20880</name>
</gene>
<keyword evidence="3" id="KW-1185">Reference proteome</keyword>
<name>A0ABQ5YHZ0_9NEIS</name>
<protein>
    <recommendedName>
        <fullName evidence="1">DUF4224 domain-containing protein</fullName>
    </recommendedName>
</protein>
<evidence type="ECO:0000313" key="2">
    <source>
        <dbReference type="EMBL" id="GLR13298.1"/>
    </source>
</evidence>
<reference evidence="3" key="1">
    <citation type="journal article" date="2019" name="Int. J. Syst. Evol. Microbiol.">
        <title>The Global Catalogue of Microorganisms (GCM) 10K type strain sequencing project: providing services to taxonomists for standard genome sequencing and annotation.</title>
        <authorList>
            <consortium name="The Broad Institute Genomics Platform"/>
            <consortium name="The Broad Institute Genome Sequencing Center for Infectious Disease"/>
            <person name="Wu L."/>
            <person name="Ma J."/>
        </authorList>
    </citation>
    <scope>NUCLEOTIDE SEQUENCE [LARGE SCALE GENOMIC DNA]</scope>
    <source>
        <strain evidence="3">NBRC 110044</strain>
    </source>
</reference>
<evidence type="ECO:0000313" key="3">
    <source>
        <dbReference type="Proteomes" id="UP001156706"/>
    </source>
</evidence>